<evidence type="ECO:0000313" key="2">
    <source>
        <dbReference type="WBParaSite" id="PDA_v2.g13727.t1"/>
    </source>
</evidence>
<protein>
    <submittedName>
        <fullName evidence="2">Uncharacterized protein</fullName>
    </submittedName>
</protein>
<sequence>MNNFFVNGEITIKVEGFLKAQRQTTSIISAPISLKWKNKEEDLKEALKTESKLCSKELNVASFSNVRYYLSLYTKQINSKNEEKTMLCLNTKRGKEKKIEAVYDFNINTFNF</sequence>
<dbReference type="WBParaSite" id="PDA_v2.g13727.t1">
    <property type="protein sequence ID" value="PDA_v2.g13727.t1"/>
    <property type="gene ID" value="PDA_v2.g13727"/>
</dbReference>
<dbReference type="Proteomes" id="UP000887578">
    <property type="component" value="Unplaced"/>
</dbReference>
<dbReference type="AlphaFoldDB" id="A0A914P8D8"/>
<evidence type="ECO:0000313" key="1">
    <source>
        <dbReference type="Proteomes" id="UP000887578"/>
    </source>
</evidence>
<keyword evidence="1" id="KW-1185">Reference proteome</keyword>
<name>A0A914P8D8_9BILA</name>
<reference evidence="2" key="1">
    <citation type="submission" date="2022-11" db="UniProtKB">
        <authorList>
            <consortium name="WormBaseParasite"/>
        </authorList>
    </citation>
    <scope>IDENTIFICATION</scope>
</reference>
<accession>A0A914P8D8</accession>
<organism evidence="1 2">
    <name type="scientific">Panagrolaimus davidi</name>
    <dbReference type="NCBI Taxonomy" id="227884"/>
    <lineage>
        <taxon>Eukaryota</taxon>
        <taxon>Metazoa</taxon>
        <taxon>Ecdysozoa</taxon>
        <taxon>Nematoda</taxon>
        <taxon>Chromadorea</taxon>
        <taxon>Rhabditida</taxon>
        <taxon>Tylenchina</taxon>
        <taxon>Panagrolaimomorpha</taxon>
        <taxon>Panagrolaimoidea</taxon>
        <taxon>Panagrolaimidae</taxon>
        <taxon>Panagrolaimus</taxon>
    </lineage>
</organism>
<proteinExistence type="predicted"/>